<dbReference type="STRING" id="266779.Meso_0729"/>
<dbReference type="InterPro" id="IPR009780">
    <property type="entry name" value="DUF1344"/>
</dbReference>
<dbReference type="AlphaFoldDB" id="Q11KE6"/>
<proteinExistence type="predicted"/>
<sequence precursor="true">MRIAIAVLVLGLLGSPALAADAEGKIASVDPKAMTITLDDGATYKLPPETDVEAISDGAEVVIAYQVDDNGERQITDMFLSE</sequence>
<dbReference type="KEGG" id="mes:Meso_0729"/>
<gene>
    <name evidence="2" type="ordered locus">Meso_0729</name>
</gene>
<dbReference type="OrthoDB" id="7872012at2"/>
<reference evidence="2" key="1">
    <citation type="submission" date="2006-06" db="EMBL/GenBank/DDBJ databases">
        <title>Complete sequence of chromosome of Chelativorans sp. BNC1.</title>
        <authorList>
            <consortium name="US DOE Joint Genome Institute"/>
            <person name="Copeland A."/>
            <person name="Lucas S."/>
            <person name="Lapidus A."/>
            <person name="Barry K."/>
            <person name="Detter J.C."/>
            <person name="Glavina del Rio T."/>
            <person name="Hammon N."/>
            <person name="Israni S."/>
            <person name="Dalin E."/>
            <person name="Tice H."/>
            <person name="Pitluck S."/>
            <person name="Chertkov O."/>
            <person name="Brettin T."/>
            <person name="Bruce D."/>
            <person name="Han C."/>
            <person name="Tapia R."/>
            <person name="Gilna P."/>
            <person name="Schmutz J."/>
            <person name="Larimer F."/>
            <person name="Land M."/>
            <person name="Hauser L."/>
            <person name="Kyrpides N."/>
            <person name="Mikhailova N."/>
            <person name="Richardson P."/>
        </authorList>
    </citation>
    <scope>NUCLEOTIDE SEQUENCE</scope>
    <source>
        <strain evidence="2">BNC1</strain>
    </source>
</reference>
<keyword evidence="1" id="KW-0732">Signal</keyword>
<feature type="signal peptide" evidence="1">
    <location>
        <begin position="1"/>
        <end position="19"/>
    </location>
</feature>
<dbReference type="Pfam" id="PF07076">
    <property type="entry name" value="DUF1344"/>
    <property type="match status" value="1"/>
</dbReference>
<dbReference type="HOGENOM" id="CLU_158412_2_0_5"/>
<evidence type="ECO:0000313" key="2">
    <source>
        <dbReference type="EMBL" id="ABG62129.1"/>
    </source>
</evidence>
<protein>
    <recommendedName>
        <fullName evidence="3">DUF1344 domain-containing protein</fullName>
    </recommendedName>
</protein>
<evidence type="ECO:0000256" key="1">
    <source>
        <dbReference type="SAM" id="SignalP"/>
    </source>
</evidence>
<name>Q11KE6_CHESB</name>
<accession>Q11KE6</accession>
<organism evidence="2">
    <name type="scientific">Chelativorans sp. (strain BNC1)</name>
    <dbReference type="NCBI Taxonomy" id="266779"/>
    <lineage>
        <taxon>Bacteria</taxon>
        <taxon>Pseudomonadati</taxon>
        <taxon>Pseudomonadota</taxon>
        <taxon>Alphaproteobacteria</taxon>
        <taxon>Hyphomicrobiales</taxon>
        <taxon>Phyllobacteriaceae</taxon>
        <taxon>Chelativorans</taxon>
    </lineage>
</organism>
<dbReference type="eggNOG" id="ENOG5033KWA">
    <property type="taxonomic scope" value="Bacteria"/>
</dbReference>
<evidence type="ECO:0008006" key="3">
    <source>
        <dbReference type="Google" id="ProtNLM"/>
    </source>
</evidence>
<feature type="chain" id="PRO_5004180158" description="DUF1344 domain-containing protein" evidence="1">
    <location>
        <begin position="20"/>
        <end position="82"/>
    </location>
</feature>
<dbReference type="EMBL" id="CP000390">
    <property type="protein sequence ID" value="ABG62129.1"/>
    <property type="molecule type" value="Genomic_DNA"/>
</dbReference>